<accession>C4GNC0</accession>
<organism evidence="1 2">
    <name type="scientific">Kingella oralis ATCC 51147</name>
    <dbReference type="NCBI Taxonomy" id="629741"/>
    <lineage>
        <taxon>Bacteria</taxon>
        <taxon>Pseudomonadati</taxon>
        <taxon>Pseudomonadota</taxon>
        <taxon>Betaproteobacteria</taxon>
        <taxon>Neisseriales</taxon>
        <taxon>Neisseriaceae</taxon>
        <taxon>Kingella</taxon>
    </lineage>
</organism>
<keyword evidence="2" id="KW-1185">Reference proteome</keyword>
<evidence type="ECO:0000313" key="1">
    <source>
        <dbReference type="EMBL" id="EEP66526.1"/>
    </source>
</evidence>
<comment type="caution">
    <text evidence="1">The sequence shown here is derived from an EMBL/GenBank/DDBJ whole genome shotgun (WGS) entry which is preliminary data.</text>
</comment>
<reference evidence="1" key="1">
    <citation type="submission" date="2009-04" db="EMBL/GenBank/DDBJ databases">
        <authorList>
            <person name="Weinstock G."/>
            <person name="Sodergren E."/>
            <person name="Clifton S."/>
            <person name="Fulton L."/>
            <person name="Fulton B."/>
            <person name="Courtney L."/>
            <person name="Fronick C."/>
            <person name="Harrison M."/>
            <person name="Strong C."/>
            <person name="Farmer C."/>
            <person name="Delahaunty K."/>
            <person name="Markovic C."/>
            <person name="Hall O."/>
            <person name="Minx P."/>
            <person name="Tomlinson C."/>
            <person name="Mitreva M."/>
            <person name="Nelson J."/>
            <person name="Hou S."/>
            <person name="Wollam A."/>
            <person name="Pepin K.H."/>
            <person name="Johnson M."/>
            <person name="Bhonagiri V."/>
            <person name="Nash W.E."/>
            <person name="Warren W."/>
            <person name="Chinwalla A."/>
            <person name="Mardis E.R."/>
            <person name="Wilson R.K."/>
        </authorList>
    </citation>
    <scope>NUCLEOTIDE SEQUENCE [LARGE SCALE GENOMIC DNA]</scope>
    <source>
        <strain evidence="1">ATCC 51147</strain>
    </source>
</reference>
<proteinExistence type="predicted"/>
<gene>
    <name evidence="1" type="ORF">GCWU000324_03209</name>
</gene>
<dbReference type="HOGENOM" id="CLU_2283356_0_0_4"/>
<protein>
    <submittedName>
        <fullName evidence="1">Uncharacterized protein</fullName>
    </submittedName>
</protein>
<dbReference type="AlphaFoldDB" id="C4GNC0"/>
<feature type="non-terminal residue" evidence="1">
    <location>
        <position position="1"/>
    </location>
</feature>
<evidence type="ECO:0000313" key="2">
    <source>
        <dbReference type="Proteomes" id="UP000003009"/>
    </source>
</evidence>
<name>C4GNC0_9NEIS</name>
<sequence>KSLTEPQKLFFAIAELWLNAPDKMDGQKWRDLKVLAKAEQATVKAENAKIAARKIVSAENEKARKQRTHNMLNAAGLMGLAGLLDKKRVSRWQAMNRCSGR</sequence>
<dbReference type="EMBL" id="ACJW02000010">
    <property type="protein sequence ID" value="EEP66526.1"/>
    <property type="molecule type" value="Genomic_DNA"/>
</dbReference>
<dbReference type="Proteomes" id="UP000003009">
    <property type="component" value="Unassembled WGS sequence"/>
</dbReference>